<feature type="compositionally biased region" description="Basic and acidic residues" evidence="2">
    <location>
        <begin position="787"/>
        <end position="802"/>
    </location>
</feature>
<protein>
    <submittedName>
        <fullName evidence="3">Uncharacterized protein</fullName>
    </submittedName>
</protein>
<reference evidence="3 4" key="1">
    <citation type="submission" date="2024-04" db="EMBL/GenBank/DDBJ databases">
        <authorList>
            <person name="Rising A."/>
            <person name="Reimegard J."/>
            <person name="Sonavane S."/>
            <person name="Akerstrom W."/>
            <person name="Nylinder S."/>
            <person name="Hedman E."/>
            <person name="Kallberg Y."/>
        </authorList>
    </citation>
    <scope>NUCLEOTIDE SEQUENCE [LARGE SCALE GENOMIC DNA]</scope>
</reference>
<accession>A0AAV1YPQ5</accession>
<feature type="coiled-coil region" evidence="1">
    <location>
        <begin position="1471"/>
        <end position="1501"/>
    </location>
</feature>
<evidence type="ECO:0000313" key="4">
    <source>
        <dbReference type="Proteomes" id="UP001497382"/>
    </source>
</evidence>
<keyword evidence="4" id="KW-1185">Reference proteome</keyword>
<name>A0AAV1YPQ5_9ARAC</name>
<evidence type="ECO:0000256" key="1">
    <source>
        <dbReference type="SAM" id="Coils"/>
    </source>
</evidence>
<sequence>MDNQDIYLSNYSELLNSTISLLETAQRDVTLKDEYRNLILILGDKANDFSLIQSITGDYTNATATEVGRSFDEFLYEPRQFGDFIFKYQKRCPESIAEAKPNVLYYGCSCFSGIRSTSVDIVNTFITNKVLSHVDRIKIVFTVNYASLEKGADKGVFMKFLRYVSDFVKDIEKYRNSLAIIAIGVGEENLKKGEDSQLIGDIQFENDIADFLLGMRQHINDKQKDPDISSQDKTFYENASQFINAVLEKDGENYTKIGIFRKSDELKSRSNPAVHKEWKNNIEKMLNDELNFTEKLDRDFRCSISENSEQNVNNLEEELNNAVWIGVRRISATVHEHYKNQIQKLLRKLENFASGKTIVQADPVEAVSLSFKFKNDYYTITSFVGALQNSLKVKELVKKIKDFVSTLDISVPDIEIQNISRYRKYIDIIETVSGKEFGTKPWGDLFKSLEEYIFESRKIIENAIDTAVEKVKYCIKLNLASIANRMQKKYSEEWKAKFTTKTLEIQKLHDAFLKQYEDIVKLTEDVKRLSTVDSLVKKLQVNSNIPGIVASRRYITNISNEGRCFMFLHFLSEKSLDNGSSTWWKGFQEVSDIVHDSKKWYGFLSDLNIKFSEYNTQIERKKYIDFLKHQTESDVFQETNITPINFEIFLRKMRNLNVMEYDNIMNVSLTESRLKELNQLINFKLKHDITIQCSDTHMFVKGDFVSLQEVRSRLLNHNDKKCKEFKYYGPPRKFVNIFALNTLFIDRDIELQASKMQLIYISPRWEIIGKRVINLNGYDSSKHISTRARDSYKPGSDGDHGNPGKPGGSGGIFFGIGAAFVNGDNLTITANGGDGGPGQNGGNGSEGISGVYVNLPIEERNSIHCCYPKTTEDLESSEMEKRIAGPSEGATFYDLFLSMEALERRGRMSKIYQETKNGFGCEGNSTEVEKKIFSLSNFSTSVYSREIYNLYGKPGKKGGNGGNGGKGGIGGNPGIVRIVSMENSSGMNTSAIKGKDGAKGEGGKGGNGGKDGDNASAICSIEKKRSCDWCLTVSWVLNQRVVNDRRGLSGRNGKNGVNDTNIENPEPEIFIEEPAKIINKYKIYLRENLTNDLKMFYLKKFYEQMNNNYAVRSVYDLEGLVSEFIDLEDHYDLLKKQVDFYPFYKNLLERLVEIYECTENCDVSRENKIVLSYFYSAVLSKINSLKENNESDLIIDIEKYFDTIKTEIYLLQDIQNKNSKAKAVDEMKKEFKKRIDEKIQEAKYFIENTVDPEINRINSEIDNKIDLLIIETISLQKQTQIEKNKLKKKKEDLKKALKLKKVFDFFKVLGRVISFLGPYGMAIGAAIELGTSVGESFALGNKVKPVYLSNTAAKLNAVENNIKMMRIRKTDYLNNVLTEISEKTFKYPGELGGISSKVTDMKKRLNDIRTGKVQYKEVRKLEIELKDTLKTKEIELKSQVKKTSRDITKMIKKFGQALEVGSMFVDIYNRNKEEDEKIAAINEAIQQKENELIMLREYEKRSQRSSGIF</sequence>
<feature type="compositionally biased region" description="Basic and acidic residues" evidence="2">
    <location>
        <begin position="993"/>
        <end position="1002"/>
    </location>
</feature>
<feature type="region of interest" description="Disordered" evidence="2">
    <location>
        <begin position="786"/>
        <end position="806"/>
    </location>
</feature>
<proteinExistence type="predicted"/>
<organism evidence="3 4">
    <name type="scientific">Larinioides sclopetarius</name>
    <dbReference type="NCBI Taxonomy" id="280406"/>
    <lineage>
        <taxon>Eukaryota</taxon>
        <taxon>Metazoa</taxon>
        <taxon>Ecdysozoa</taxon>
        <taxon>Arthropoda</taxon>
        <taxon>Chelicerata</taxon>
        <taxon>Arachnida</taxon>
        <taxon>Araneae</taxon>
        <taxon>Araneomorphae</taxon>
        <taxon>Entelegynae</taxon>
        <taxon>Araneoidea</taxon>
        <taxon>Araneidae</taxon>
        <taxon>Larinioides</taxon>
    </lineage>
</organism>
<keyword evidence="1" id="KW-0175">Coiled coil</keyword>
<gene>
    <name evidence="3" type="ORF">LARSCL_LOCUS35</name>
</gene>
<feature type="region of interest" description="Disordered" evidence="2">
    <location>
        <begin position="986"/>
        <end position="1009"/>
    </location>
</feature>
<dbReference type="Proteomes" id="UP001497382">
    <property type="component" value="Unassembled WGS sequence"/>
</dbReference>
<evidence type="ECO:0000313" key="3">
    <source>
        <dbReference type="EMBL" id="CAL1260783.1"/>
    </source>
</evidence>
<dbReference type="EMBL" id="CAXIEN010000001">
    <property type="protein sequence ID" value="CAL1260783.1"/>
    <property type="molecule type" value="Genomic_DNA"/>
</dbReference>
<comment type="caution">
    <text evidence="3">The sequence shown here is derived from an EMBL/GenBank/DDBJ whole genome shotgun (WGS) entry which is preliminary data.</text>
</comment>
<evidence type="ECO:0000256" key="2">
    <source>
        <dbReference type="SAM" id="MobiDB-lite"/>
    </source>
</evidence>